<keyword evidence="2" id="KW-1185">Reference proteome</keyword>
<organism evidence="1 2">
    <name type="scientific">Paenibacillus agaridevorans</name>
    <dbReference type="NCBI Taxonomy" id="171404"/>
    <lineage>
        <taxon>Bacteria</taxon>
        <taxon>Bacillati</taxon>
        <taxon>Bacillota</taxon>
        <taxon>Bacilli</taxon>
        <taxon>Bacillales</taxon>
        <taxon>Paenibacillaceae</taxon>
        <taxon>Paenibacillus</taxon>
    </lineage>
</organism>
<protein>
    <submittedName>
        <fullName evidence="1">Uncharacterized protein</fullName>
    </submittedName>
</protein>
<gene>
    <name evidence="1" type="ORF">PAT3040_01702</name>
</gene>
<proteinExistence type="predicted"/>
<sequence length="66" mass="7394">MQECNKAELEGISANENILRISSEIGRRPNPGRVWQHFDRFDNGNRRAGSVNGKRSAFGLPQLVQA</sequence>
<evidence type="ECO:0000313" key="2">
    <source>
        <dbReference type="Proteomes" id="UP000245202"/>
    </source>
</evidence>
<comment type="caution">
    <text evidence="1">The sequence shown here is derived from an EMBL/GenBank/DDBJ whole genome shotgun (WGS) entry which is preliminary data.</text>
</comment>
<name>A0A2R5EUW1_9BACL</name>
<evidence type="ECO:0000313" key="1">
    <source>
        <dbReference type="EMBL" id="GBG07154.1"/>
    </source>
</evidence>
<accession>A0A2R5EUW1</accession>
<reference evidence="1 2" key="1">
    <citation type="submission" date="2017-08" db="EMBL/GenBank/DDBJ databases">
        <title>Substantial Increase in Enzyme Production by Combined Drug-Resistance Mutations in Paenibacillus agaridevorans.</title>
        <authorList>
            <person name="Tanaka Y."/>
            <person name="Funane K."/>
            <person name="Hosaka T."/>
            <person name="Shiwa Y."/>
            <person name="Fujita N."/>
            <person name="Miyazaki T."/>
            <person name="Yoshikawa H."/>
            <person name="Murakami K."/>
            <person name="Kasahara K."/>
            <person name="Inaoka T."/>
            <person name="Hiraga Y."/>
            <person name="Ochi K."/>
        </authorList>
    </citation>
    <scope>NUCLEOTIDE SEQUENCE [LARGE SCALE GENOMIC DNA]</scope>
    <source>
        <strain evidence="1 2">T-3040</strain>
    </source>
</reference>
<dbReference type="EMBL" id="BDQX01000078">
    <property type="protein sequence ID" value="GBG07154.1"/>
    <property type="molecule type" value="Genomic_DNA"/>
</dbReference>
<dbReference type="AlphaFoldDB" id="A0A2R5EUW1"/>
<dbReference type="Proteomes" id="UP000245202">
    <property type="component" value="Unassembled WGS sequence"/>
</dbReference>